<dbReference type="SUPFAM" id="SSF52540">
    <property type="entry name" value="P-loop containing nucleoside triphosphate hydrolases"/>
    <property type="match status" value="1"/>
</dbReference>
<dbReference type="InterPro" id="IPR041677">
    <property type="entry name" value="DNA2/NAM7_AAA_11"/>
</dbReference>
<comment type="subcellular location">
    <subcellularLocation>
        <location evidence="1">Cytoplasm</location>
    </subcellularLocation>
</comment>
<evidence type="ECO:0000256" key="2">
    <source>
        <dbReference type="ARBA" id="ARBA00007913"/>
    </source>
</evidence>
<dbReference type="Pfam" id="PF13086">
    <property type="entry name" value="AAA_11"/>
    <property type="match status" value="1"/>
</dbReference>
<keyword evidence="5" id="KW-0547">Nucleotide-binding</keyword>
<dbReference type="Gene3D" id="6.10.140.1240">
    <property type="match status" value="1"/>
</dbReference>
<dbReference type="Gene3D" id="3.40.50.300">
    <property type="entry name" value="P-loop containing nucleotide triphosphate hydrolases"/>
    <property type="match status" value="2"/>
</dbReference>
<feature type="domain" description="Upf1" evidence="12">
    <location>
        <begin position="78"/>
        <end position="233"/>
    </location>
</feature>
<evidence type="ECO:0000259" key="12">
    <source>
        <dbReference type="PROSITE" id="PS51997"/>
    </source>
</evidence>
<dbReference type="InterPro" id="IPR040812">
    <property type="entry name" value="UPF1_1B_dom"/>
</dbReference>
<protein>
    <submittedName>
        <fullName evidence="13">Regulator of nonsense transcript 1</fullName>
    </submittedName>
</protein>
<reference evidence="13 14" key="1">
    <citation type="journal article" date="2022" name="Front. Cell. Infect. Microbiol.">
        <title>The Genomes of Two Strains of Taenia crassiceps the Animal Model for the Study of Human Cysticercosis.</title>
        <authorList>
            <person name="Bobes R.J."/>
            <person name="Estrada K."/>
            <person name="Rios-Valencia D.G."/>
            <person name="Calderon-Gallegos A."/>
            <person name="de la Torre P."/>
            <person name="Carrero J.C."/>
            <person name="Sanchez-Flores A."/>
            <person name="Laclette J.P."/>
        </authorList>
    </citation>
    <scope>NUCLEOTIDE SEQUENCE [LARGE SCALE GENOMIC DNA]</scope>
    <source>
        <strain evidence="13">WFUcys</strain>
    </source>
</reference>
<keyword evidence="9 11" id="KW-0862">Zinc</keyword>
<dbReference type="InterPro" id="IPR006935">
    <property type="entry name" value="Helicase/UvrB_N"/>
</dbReference>
<dbReference type="CDD" id="cd18039">
    <property type="entry name" value="DEXXQc_UPF1"/>
    <property type="match status" value="1"/>
</dbReference>
<dbReference type="CDD" id="cd18808">
    <property type="entry name" value="SF1_C_Upf1"/>
    <property type="match status" value="1"/>
</dbReference>
<evidence type="ECO:0000256" key="11">
    <source>
        <dbReference type="PROSITE-ProRule" id="PRU01341"/>
    </source>
</evidence>
<keyword evidence="6 11" id="KW-0863">Zinc-finger</keyword>
<dbReference type="InterPro" id="IPR018999">
    <property type="entry name" value="UPF1_CH/ZBD"/>
</dbReference>
<keyword evidence="7" id="KW-0378">Hydrolase</keyword>
<keyword evidence="8" id="KW-0347">Helicase</keyword>
<comment type="caution">
    <text evidence="13">The sequence shown here is derived from an EMBL/GenBank/DDBJ whole genome shotgun (WGS) entry which is preliminary data.</text>
</comment>
<keyword evidence="3" id="KW-0963">Cytoplasm</keyword>
<dbReference type="InterPro" id="IPR047187">
    <property type="entry name" value="SF1_C_Upf1"/>
</dbReference>
<evidence type="ECO:0000313" key="13">
    <source>
        <dbReference type="EMBL" id="KAL5110670.1"/>
    </source>
</evidence>
<dbReference type="InterPro" id="IPR041679">
    <property type="entry name" value="DNA2/NAM7-like_C"/>
</dbReference>
<dbReference type="Pfam" id="PF09416">
    <property type="entry name" value="UPF1_Zn_bind"/>
    <property type="match status" value="1"/>
</dbReference>
<dbReference type="PANTHER" id="PTHR10887:SF364">
    <property type="entry name" value="REGULATOR OF NONSENSE TRANSCRIPTS 1"/>
    <property type="match status" value="1"/>
</dbReference>
<organism evidence="13 14">
    <name type="scientific">Taenia crassiceps</name>
    <dbReference type="NCBI Taxonomy" id="6207"/>
    <lineage>
        <taxon>Eukaryota</taxon>
        <taxon>Metazoa</taxon>
        <taxon>Spiralia</taxon>
        <taxon>Lophotrochozoa</taxon>
        <taxon>Platyhelminthes</taxon>
        <taxon>Cestoda</taxon>
        <taxon>Eucestoda</taxon>
        <taxon>Cyclophyllidea</taxon>
        <taxon>Taeniidae</taxon>
        <taxon>Taenia</taxon>
    </lineage>
</organism>
<evidence type="ECO:0000256" key="6">
    <source>
        <dbReference type="ARBA" id="ARBA00022771"/>
    </source>
</evidence>
<feature type="region of interest" description="CC/SHH/C" evidence="11">
    <location>
        <begin position="100"/>
        <end position="128"/>
    </location>
</feature>
<dbReference type="CDD" id="cd21400">
    <property type="entry name" value="ZBD_UPF1-like"/>
    <property type="match status" value="1"/>
</dbReference>
<gene>
    <name evidence="13" type="ORF">TcWFU_007527</name>
</gene>
<dbReference type="InterPro" id="IPR045055">
    <property type="entry name" value="DNA2/NAM7-like"/>
</dbReference>
<evidence type="ECO:0000256" key="10">
    <source>
        <dbReference type="ARBA" id="ARBA00022840"/>
    </source>
</evidence>
<feature type="region of interest" description="C3H" evidence="11">
    <location>
        <begin position="86"/>
        <end position="118"/>
    </location>
</feature>
<dbReference type="EMBL" id="JAKROA010000002">
    <property type="protein sequence ID" value="KAL5110670.1"/>
    <property type="molecule type" value="Genomic_DNA"/>
</dbReference>
<evidence type="ECO:0000256" key="5">
    <source>
        <dbReference type="ARBA" id="ARBA00022741"/>
    </source>
</evidence>
<evidence type="ECO:0000256" key="9">
    <source>
        <dbReference type="ARBA" id="ARBA00022833"/>
    </source>
</evidence>
<dbReference type="Proteomes" id="UP001651158">
    <property type="component" value="Unassembled WGS sequence"/>
</dbReference>
<keyword evidence="14" id="KW-1185">Reference proteome</keyword>
<feature type="region of interest" description="C4" evidence="11">
    <location>
        <begin position="146"/>
        <end position="176"/>
    </location>
</feature>
<dbReference type="PROSITE" id="PS51997">
    <property type="entry name" value="UPF1_CH_RICH"/>
    <property type="match status" value="1"/>
</dbReference>
<name>A0ABR4QLZ2_9CEST</name>
<evidence type="ECO:0000256" key="1">
    <source>
        <dbReference type="ARBA" id="ARBA00004496"/>
    </source>
</evidence>
<sequence>MDVFDNYCPSSQALTFFDPDEGLIGADTQGPDFDVIDFTLPTQSQTQPSHIDVKPHLDNDDVDNLNLRALDDDGETVVEELPEHACAYCGISDPASVVLCTNSKKWFCNGRGNTSGSHIVNHLVRSRYKEVSLHKDSPLKDTVLECYVCGSRNVFLLGFVPAKAESVVVLLCRHPCANQNKDMNWDPTQWQPLIQDRQFLSWLVKVPSDEDQAKARQISAQQINRLEELWKENPEAAVVDLERPGIEKEVNPVLLRYTDATHYCETFVPLIRLEAEYDRKIKESIKLEKVCVRWEVALNRKRVAYFRIPGANEGPELRIIHGDELILIKSRGLEEETMEGHVTKIPDNFSDEVALEMESIPETFTNAPSYTVVFKWKGTTYDRMITAVVNVNKILENYIKLRILGCEMEDMVLKCNLPKRYSAPGLPELNHSQVYAVKTVLQRPLSLIQGPPGTGKTVTSATIVYHLSQIHKGKVLVVAPSNTAVDQLCEKIDQTGLKVVRVCARSREALVSPVSRLTLHVQAQNVNGQTELRKLQQLKDEAGELSKEDENRYRTLKKALEDEILHAADVVCCTCVTAGSKRLWMGFHSVLIDESTQATEPECLIPLMVGCRQVVLVGDHCQLGPVITCKKAAKAGLTQSLFERLVLLGIRPIRLQVQYRMHPALSAFPSNVFYEGSLQNGVTTEDRCKKIDFPWPNPDRPMFFYCTSGQEEISGNGVSYLNRTEAATVEKIVTKMLKVGVNPATIGVITPYEGQRAYIVHYFHQSGSLNSKLYQEVEVASVDAFQGREKDYVILSCVRANEHQGIGFLNDPRRLNVALTRAKFGMIVVGNPKALCKQPLWNHLLHFYKDQHLLVEGPLNNLTEYVLNFPKPKVPYSYKPGTHSFNQLAATLAQAAADSRSKLATHQSALVQPHSSGSSNFPTPAMNFMQAMAAAAASYFGTGGAGNSNVVNSGSSNSTANHAAAYAVAAAAAAHQGVAFPRPDQQPGFGAVNPYLFDQMGYISPNQQFATANANSNLPIPLSMMYNPTGRSNRAQDSGFYGAMRTQPERLGTSAANQQNAMNTQSVLLSQAAGANVNGNAVGMLSQQGGVNWSPSHYPVDGFSGKVSEGTSQQGVGHMGLTGLSQDSVVLDFASGASQIDNLLLSQDAAFQGPAAGALSTDRSGANPLALTIDGLGFTDVPDTIDGAANDVSGSSGAPLSQF</sequence>
<dbReference type="CDD" id="cd21407">
    <property type="entry name" value="1B_UPF1-like"/>
    <property type="match status" value="1"/>
</dbReference>
<dbReference type="Pfam" id="PF18141">
    <property type="entry name" value="UPF1_1B_dom"/>
    <property type="match status" value="1"/>
</dbReference>
<evidence type="ECO:0000256" key="4">
    <source>
        <dbReference type="ARBA" id="ARBA00022723"/>
    </source>
</evidence>
<evidence type="ECO:0000256" key="3">
    <source>
        <dbReference type="ARBA" id="ARBA00022490"/>
    </source>
</evidence>
<evidence type="ECO:0000313" key="14">
    <source>
        <dbReference type="Proteomes" id="UP001651158"/>
    </source>
</evidence>
<dbReference type="Pfam" id="PF04851">
    <property type="entry name" value="ResIII"/>
    <property type="match status" value="1"/>
</dbReference>
<evidence type="ECO:0000256" key="8">
    <source>
        <dbReference type="ARBA" id="ARBA00022806"/>
    </source>
</evidence>
<dbReference type="InterPro" id="IPR027417">
    <property type="entry name" value="P-loop_NTPase"/>
</dbReference>
<keyword evidence="4 11" id="KW-0479">Metal-binding</keyword>
<evidence type="ECO:0000256" key="7">
    <source>
        <dbReference type="ARBA" id="ARBA00022801"/>
    </source>
</evidence>
<proteinExistence type="inferred from homology"/>
<keyword evidence="10" id="KW-0067">ATP-binding</keyword>
<accession>A0ABR4QLZ2</accession>
<dbReference type="Pfam" id="PF13087">
    <property type="entry name" value="AAA_12"/>
    <property type="match status" value="1"/>
</dbReference>
<dbReference type="Gene3D" id="2.40.30.230">
    <property type="match status" value="1"/>
</dbReference>
<dbReference type="PANTHER" id="PTHR10887">
    <property type="entry name" value="DNA2/NAM7 HELICASE FAMILY"/>
    <property type="match status" value="1"/>
</dbReference>
<comment type="similarity">
    <text evidence="2">Belongs to the DNA2/NAM7 helicase family.</text>
</comment>